<reference evidence="2 3" key="1">
    <citation type="submission" date="2017-09" db="EMBL/GenBank/DDBJ databases">
        <title>Evaluation of Pacific Biosciences Sequencing Technology to Finishing C. thermocellum Genome Sequences.</title>
        <authorList>
            <person name="Brown S."/>
        </authorList>
    </citation>
    <scope>NUCLEOTIDE SEQUENCE [LARGE SCALE GENOMIC DNA]</scope>
    <source>
        <strain evidence="2 3">AD2</strain>
    </source>
</reference>
<comment type="caution">
    <text evidence="2">The sequence shown here is derived from an EMBL/GenBank/DDBJ whole genome shotgun (WGS) entry which is preliminary data.</text>
</comment>
<evidence type="ECO:0000313" key="2">
    <source>
        <dbReference type="EMBL" id="PFH01453.1"/>
    </source>
</evidence>
<gene>
    <name evidence="2" type="ORF">M972_11185</name>
</gene>
<keyword evidence="1" id="KW-0472">Membrane</keyword>
<name>A0AB36TC89_ACETH</name>
<feature type="transmembrane region" description="Helical" evidence="1">
    <location>
        <begin position="78"/>
        <end position="103"/>
    </location>
</feature>
<evidence type="ECO:0000256" key="1">
    <source>
        <dbReference type="SAM" id="Phobius"/>
    </source>
</evidence>
<keyword evidence="1" id="KW-0812">Transmembrane</keyword>
<dbReference type="EMBL" id="PDBW01000001">
    <property type="protein sequence ID" value="PFH01453.1"/>
    <property type="molecule type" value="Genomic_DNA"/>
</dbReference>
<evidence type="ECO:0008006" key="4">
    <source>
        <dbReference type="Google" id="ProtNLM"/>
    </source>
</evidence>
<dbReference type="Proteomes" id="UP000223596">
    <property type="component" value="Unassembled WGS sequence"/>
</dbReference>
<accession>A0AB36TC89</accession>
<feature type="transmembrane region" description="Helical" evidence="1">
    <location>
        <begin position="115"/>
        <end position="137"/>
    </location>
</feature>
<dbReference type="AlphaFoldDB" id="A0AB36TC89"/>
<keyword evidence="1" id="KW-1133">Transmembrane helix</keyword>
<protein>
    <recommendedName>
        <fullName evidence="4">Zinc-ribbon domain-containing protein</fullName>
    </recommendedName>
</protein>
<organism evidence="2 3">
    <name type="scientific">Acetivibrio thermocellus AD2</name>
    <dbReference type="NCBI Taxonomy" id="1138384"/>
    <lineage>
        <taxon>Bacteria</taxon>
        <taxon>Bacillati</taxon>
        <taxon>Bacillota</taxon>
        <taxon>Clostridia</taxon>
        <taxon>Eubacteriales</taxon>
        <taxon>Oscillospiraceae</taxon>
        <taxon>Acetivibrio</taxon>
    </lineage>
</organism>
<evidence type="ECO:0000313" key="3">
    <source>
        <dbReference type="Proteomes" id="UP000223596"/>
    </source>
</evidence>
<dbReference type="RefSeq" id="WP_003512990.1">
    <property type="nucleotide sequence ID" value="NZ_PDBW01000001.1"/>
</dbReference>
<sequence>MKKCPSCGGENNDFNSFCEWCGGKLPESAEVKSEYVDGSNDSFNPNPNINSGMNTNYSSNYNSNTGRSNYYSAESDNAGIQALVFGILSIFCCSIIFGPLAIVKSNESDSTMAKAGRILGIIGLVLWVLGIILRVILR</sequence>
<proteinExistence type="predicted"/>